<sequence length="1686" mass="188777">MSSSANHGSSEQQQQQHPQSPHGKPQQAPSGKYLEAAALLSHVQTLESKLPDANSTAASFGHRKAPELHLCRIPNPEATGESRELHRNLPMVAMMAVTERCISAQLLKETVGLSGVGAPVEVLVVSQEDAITAVTMIPLERPDLSADDAIIVTEEDDGNFRQQQAGNAPKSLMSGGLVSTAPLPRLAIVVGTKSSRVISIEFSVKQKPLQLIRRNSYLGKQELTYFEPFPRSRLTPKQQELPQTTAQKSRWVRRQGMESKETIVPFSPSGGVTSIMPYSISDSHQLEREEGENSVAATSCSTHLWISFGDGTGIRLHHAGFFPSVIQKHTEAFLDHKKRRFDLVGIKFPSLDEILGQPVIKWQAHLPIINGTRPEMSQNQMTVIPIPKCHLTPLAAATSMSTSPFPTSWNDAYQLGIMGKGIHVTDTAGEDDEGQGDSFTDARMDDESTAALSSKAKVLATAHIDWWQDYEAIVYCKNNFDNSFPTLVFYTSEDQYPGRFQADLEELLRGSLSEEKKTDSVRSESGGNSIASLVGGIFGIFGGGSGENEKKKMEIDQESEENAGGTEKETVKKAFWDHNLPFPDINRAPIDLFAGVEIHDPPRQITQCLVDPYGDIAALSDSLGRVSLVDLTTKQIIRMWKGYRDTSCNWLQIPCNPSRRPDLYLVIHSRQRRVVEVWQMTHGPRVRLMQVGRDAQVMGCRQMSSSGFIQTCYIAYSTVPFSNMNQVERIGILSEGEERRERPASSALDPLSHTKSSLGAREAANRMNRLQQLLDQTNIECEPMDVYRALEEIESLEDLASCLDTISKSAKLEENMGVEGSEFQRLVNSHCRQKLDEAIRAGGEESLTNPHVELLAFKIAYLTQVTGAYEILHKYETSNQLGDCSMEVKQPNNWGLEAAGWTSTYLKVTKKLIDSEITSPPTDPMMFYEFATCVRPPKKGKGAKFDKENGGYAVYLSESSRTRRDMVARIFRPFVSDVFSYKVVNQIFDSLGLKKEYEYKLHCFGEWFVGLSIKVATKNAVFAVNSPSIRWLKDIVSSQIDATADVDQIMPMKSLYRFCRESEDLIRAFWLATLCRQAVYEVAKEKEEQTYGKIESVVVIGPWDDLLRRLRVCLLVSLRLYGIQLGACPISVKAVDKDGNFSVFEWLARDELTMSHKQDEIASMEIACRISNRAFDPSKEVGDEPTHWKTVQRSCLSAALGEEEREEHLIGFDDDERLGALHLFFKPHNVEHLLTPHRALLLAKKWGRSPSSIHILQDVIETLQALDANKFKKLAFATRLEVWQNHIRPIYRAIIVGFDDVPEISEEVIASLLNDAVWMNTFSKHAAVILKLIGELKFDKSEDIEAWEALVEEDDTTWPPVRDCFLLQRLVRKNKLVNANAIEAHQTFVYALRISKNAGRLSECIPSYYSLFETGAIFNEVDYSEDIEEKQHDFMQDSIVNYAKNYHGPPMDCLNMGDIDILADLWDFDMLNVNTLFLLSMYEFGKDAAVDEVLTRSASLISVQHFVDEGLDIMCRRLNNLLNVNPTNEIKKVMGTLDADICEWVKEKAEDSEPLTNAKFDVKIGSTHLFGLRLLSLAASADISKEERIKIHSLIVLSGTIVKVLESESGSGAVIGQTPKKDAAKMNEEINADEMSQGRPDNSPDTPAQPQQMLEPDEDSLSNTSRQEMEAGDENNDDDRELPQED</sequence>
<dbReference type="EMBL" id="JAGRRH010000016">
    <property type="protein sequence ID" value="KAG7353496.1"/>
    <property type="molecule type" value="Genomic_DNA"/>
</dbReference>
<dbReference type="OrthoDB" id="38572at2759"/>
<reference evidence="3" key="1">
    <citation type="journal article" date="2021" name="Sci. Rep.">
        <title>Diploid genomic architecture of Nitzschia inconspicua, an elite biomass production diatom.</title>
        <authorList>
            <person name="Oliver A."/>
            <person name="Podell S."/>
            <person name="Pinowska A."/>
            <person name="Traller J.C."/>
            <person name="Smith S.R."/>
            <person name="McClure R."/>
            <person name="Beliaev A."/>
            <person name="Bohutskyi P."/>
            <person name="Hill E.A."/>
            <person name="Rabines A."/>
            <person name="Zheng H."/>
            <person name="Allen L.Z."/>
            <person name="Kuo A."/>
            <person name="Grigoriev I.V."/>
            <person name="Allen A.E."/>
            <person name="Hazlebeck D."/>
            <person name="Allen E.E."/>
        </authorList>
    </citation>
    <scope>NUCLEOTIDE SEQUENCE</scope>
    <source>
        <strain evidence="3">Hildebrandi</strain>
    </source>
</reference>
<evidence type="ECO:0000313" key="3">
    <source>
        <dbReference type="EMBL" id="KAG7353496.1"/>
    </source>
</evidence>
<protein>
    <submittedName>
        <fullName evidence="3">Rab3 GTPase-activating protein regulatory subunit</fullName>
    </submittedName>
</protein>
<evidence type="ECO:0000259" key="2">
    <source>
        <dbReference type="Pfam" id="PF14655"/>
    </source>
</evidence>
<gene>
    <name evidence="3" type="ORF">IV203_002851</name>
</gene>
<dbReference type="Pfam" id="PF14655">
    <property type="entry name" value="RAB3GAP2_N"/>
    <property type="match status" value="1"/>
</dbReference>
<organism evidence="3 4">
    <name type="scientific">Nitzschia inconspicua</name>
    <dbReference type="NCBI Taxonomy" id="303405"/>
    <lineage>
        <taxon>Eukaryota</taxon>
        <taxon>Sar</taxon>
        <taxon>Stramenopiles</taxon>
        <taxon>Ochrophyta</taxon>
        <taxon>Bacillariophyta</taxon>
        <taxon>Bacillariophyceae</taxon>
        <taxon>Bacillariophycidae</taxon>
        <taxon>Bacillariales</taxon>
        <taxon>Bacillariaceae</taxon>
        <taxon>Nitzschia</taxon>
    </lineage>
</organism>
<feature type="region of interest" description="Disordered" evidence="1">
    <location>
        <begin position="734"/>
        <end position="757"/>
    </location>
</feature>
<dbReference type="PANTHER" id="PTHR12472:SF0">
    <property type="entry name" value="RAB3 GTPASE-ACTIVATING PROTEIN NON-CATALYTIC SUBUNIT"/>
    <property type="match status" value="1"/>
</dbReference>
<evidence type="ECO:0000256" key="1">
    <source>
        <dbReference type="SAM" id="MobiDB-lite"/>
    </source>
</evidence>
<proteinExistence type="predicted"/>
<dbReference type="Proteomes" id="UP000693970">
    <property type="component" value="Unassembled WGS sequence"/>
</dbReference>
<dbReference type="PANTHER" id="PTHR12472">
    <property type="entry name" value="RAB3-GAP REGULATORY DOMAIN"/>
    <property type="match status" value="1"/>
</dbReference>
<feature type="domain" description="Rab3-GAP regulatory subunit N-terminal" evidence="2">
    <location>
        <begin position="596"/>
        <end position="697"/>
    </location>
</feature>
<keyword evidence="4" id="KW-1185">Reference proteome</keyword>
<reference evidence="3" key="2">
    <citation type="submission" date="2021-04" db="EMBL/GenBank/DDBJ databases">
        <authorList>
            <person name="Podell S."/>
        </authorList>
    </citation>
    <scope>NUCLEOTIDE SEQUENCE</scope>
    <source>
        <strain evidence="3">Hildebrandi</strain>
    </source>
</reference>
<feature type="compositionally biased region" description="Low complexity" evidence="1">
    <location>
        <begin position="7"/>
        <end position="27"/>
    </location>
</feature>
<evidence type="ECO:0000313" key="4">
    <source>
        <dbReference type="Proteomes" id="UP000693970"/>
    </source>
</evidence>
<name>A0A9K3L270_9STRA</name>
<dbReference type="InterPro" id="IPR026059">
    <property type="entry name" value="Rab3GAP2"/>
</dbReference>
<feature type="region of interest" description="Disordered" evidence="1">
    <location>
        <begin position="1628"/>
        <end position="1686"/>
    </location>
</feature>
<dbReference type="InterPro" id="IPR032839">
    <property type="entry name" value="RAB3GAP_N"/>
</dbReference>
<feature type="region of interest" description="Disordered" evidence="1">
    <location>
        <begin position="1"/>
        <end position="32"/>
    </location>
</feature>
<accession>A0A9K3L270</accession>
<feature type="compositionally biased region" description="Polar residues" evidence="1">
    <location>
        <begin position="1639"/>
        <end position="1652"/>
    </location>
</feature>
<feature type="region of interest" description="Disordered" evidence="1">
    <location>
        <begin position="549"/>
        <end position="568"/>
    </location>
</feature>
<feature type="compositionally biased region" description="Acidic residues" evidence="1">
    <location>
        <begin position="1670"/>
        <end position="1680"/>
    </location>
</feature>
<comment type="caution">
    <text evidence="3">The sequence shown here is derived from an EMBL/GenBank/DDBJ whole genome shotgun (WGS) entry which is preliminary data.</text>
</comment>